<evidence type="ECO:0000313" key="1">
    <source>
        <dbReference type="EMBL" id="JAD34260.1"/>
    </source>
</evidence>
<sequence>MLLVSTQCSAGGGQAQPQQCPAEVAMEGRALWLNSAALFLGSAAVALHPPARVPPFVLVAVDHLARATKTIAITAFAHDVCIFLKVLGETVRR</sequence>
<proteinExistence type="predicted"/>
<organism evidence="1">
    <name type="scientific">Arundo donax</name>
    <name type="common">Giant reed</name>
    <name type="synonym">Donax arundinaceus</name>
    <dbReference type="NCBI Taxonomy" id="35708"/>
    <lineage>
        <taxon>Eukaryota</taxon>
        <taxon>Viridiplantae</taxon>
        <taxon>Streptophyta</taxon>
        <taxon>Embryophyta</taxon>
        <taxon>Tracheophyta</taxon>
        <taxon>Spermatophyta</taxon>
        <taxon>Magnoliopsida</taxon>
        <taxon>Liliopsida</taxon>
        <taxon>Poales</taxon>
        <taxon>Poaceae</taxon>
        <taxon>PACMAD clade</taxon>
        <taxon>Arundinoideae</taxon>
        <taxon>Arundineae</taxon>
        <taxon>Arundo</taxon>
    </lineage>
</organism>
<reference evidence="1" key="1">
    <citation type="submission" date="2014-09" db="EMBL/GenBank/DDBJ databases">
        <authorList>
            <person name="Magalhaes I.L.F."/>
            <person name="Oliveira U."/>
            <person name="Santos F.R."/>
            <person name="Vidigal T.H.D.A."/>
            <person name="Brescovit A.D."/>
            <person name="Santos A.J."/>
        </authorList>
    </citation>
    <scope>NUCLEOTIDE SEQUENCE</scope>
    <source>
        <tissue evidence="1">Shoot tissue taken approximately 20 cm above the soil surface</tissue>
    </source>
</reference>
<accession>A0A0A8ZC05</accession>
<reference evidence="1" key="2">
    <citation type="journal article" date="2015" name="Data Brief">
        <title>Shoot transcriptome of the giant reed, Arundo donax.</title>
        <authorList>
            <person name="Barrero R.A."/>
            <person name="Guerrero F.D."/>
            <person name="Moolhuijzen P."/>
            <person name="Goolsby J.A."/>
            <person name="Tidwell J."/>
            <person name="Bellgard S.E."/>
            <person name="Bellgard M.I."/>
        </authorList>
    </citation>
    <scope>NUCLEOTIDE SEQUENCE</scope>
    <source>
        <tissue evidence="1">Shoot tissue taken approximately 20 cm above the soil surface</tissue>
    </source>
</reference>
<name>A0A0A8ZC05_ARUDO</name>
<dbReference type="EMBL" id="GBRH01263635">
    <property type="protein sequence ID" value="JAD34260.1"/>
    <property type="molecule type" value="Transcribed_RNA"/>
</dbReference>
<dbReference type="AlphaFoldDB" id="A0A0A8ZC05"/>
<protein>
    <submittedName>
        <fullName evidence="1">Uncharacterized protein</fullName>
    </submittedName>
</protein>